<dbReference type="EMBL" id="JBDIVE010000014">
    <property type="protein sequence ID" value="MEN3070474.1"/>
    <property type="molecule type" value="Genomic_DNA"/>
</dbReference>
<feature type="domain" description="SnoaL-like" evidence="1">
    <location>
        <begin position="14"/>
        <end position="127"/>
    </location>
</feature>
<dbReference type="PANTHER" id="PTHR34957">
    <property type="entry name" value="NUCLEAR TRANSPORT FACTOR 2 (NTF2) FAMILY PROTEIN"/>
    <property type="match status" value="1"/>
</dbReference>
<organism evidence="2 3">
    <name type="scientific">Uliginosibacterium sediminicola</name>
    <dbReference type="NCBI Taxonomy" id="2024550"/>
    <lineage>
        <taxon>Bacteria</taxon>
        <taxon>Pseudomonadati</taxon>
        <taxon>Pseudomonadota</taxon>
        <taxon>Betaproteobacteria</taxon>
        <taxon>Rhodocyclales</taxon>
        <taxon>Zoogloeaceae</taxon>
        <taxon>Uliginosibacterium</taxon>
    </lineage>
</organism>
<keyword evidence="3" id="KW-1185">Reference proteome</keyword>
<evidence type="ECO:0000259" key="1">
    <source>
        <dbReference type="Pfam" id="PF13474"/>
    </source>
</evidence>
<protein>
    <submittedName>
        <fullName evidence="2">Nuclear transport factor 2 family protein</fullName>
    </submittedName>
</protein>
<gene>
    <name evidence="2" type="ORF">ABDB84_18465</name>
</gene>
<dbReference type="PANTHER" id="PTHR34957:SF1">
    <property type="entry name" value="NUCLEAR TRANSPORT FACTOR 2 (NTF2) FAMILY PROTEIN"/>
    <property type="match status" value="1"/>
</dbReference>
<dbReference type="Proteomes" id="UP001410394">
    <property type="component" value="Unassembled WGS sequence"/>
</dbReference>
<proteinExistence type="predicted"/>
<dbReference type="RefSeq" id="WP_345921252.1">
    <property type="nucleotide sequence ID" value="NZ_JBDIVE010000014.1"/>
</dbReference>
<reference evidence="2 3" key="1">
    <citation type="journal article" date="2018" name="Int. J. Syst. Evol. Microbiol.">
        <title>Uliginosibacterium sediminicola sp. nov., isolated from freshwater sediment.</title>
        <authorList>
            <person name="Hwang W.M."/>
            <person name="Kim S.M."/>
            <person name="Kang K."/>
            <person name="Ahn T.Y."/>
        </authorList>
    </citation>
    <scope>NUCLEOTIDE SEQUENCE [LARGE SCALE GENOMIC DNA]</scope>
    <source>
        <strain evidence="2 3">M1-21</strain>
    </source>
</reference>
<dbReference type="InterPro" id="IPR037401">
    <property type="entry name" value="SnoaL-like"/>
</dbReference>
<dbReference type="Gene3D" id="3.10.450.50">
    <property type="match status" value="1"/>
</dbReference>
<accession>A0ABU9Z356</accession>
<sequence>MSKPIYTSPDEAEQAFYEALARGDLEAMMSVWSEDEEVVCIQPGGSRFTGLAAIREAWRQLFSASVKIRVHISHPVKTQAMLLAVHCVLEHVSIEGEDTMAPPMIATNVYSRGAQGWQIILHHTSPAPDTEGLLLQETPRVVH</sequence>
<dbReference type="Pfam" id="PF13474">
    <property type="entry name" value="SnoaL_3"/>
    <property type="match status" value="1"/>
</dbReference>
<evidence type="ECO:0000313" key="3">
    <source>
        <dbReference type="Proteomes" id="UP001410394"/>
    </source>
</evidence>
<evidence type="ECO:0000313" key="2">
    <source>
        <dbReference type="EMBL" id="MEN3070474.1"/>
    </source>
</evidence>
<name>A0ABU9Z356_9RHOO</name>
<dbReference type="InterPro" id="IPR032710">
    <property type="entry name" value="NTF2-like_dom_sf"/>
</dbReference>
<comment type="caution">
    <text evidence="2">The sequence shown here is derived from an EMBL/GenBank/DDBJ whole genome shotgun (WGS) entry which is preliminary data.</text>
</comment>
<dbReference type="SUPFAM" id="SSF54427">
    <property type="entry name" value="NTF2-like"/>
    <property type="match status" value="1"/>
</dbReference>